<sequence length="38" mass="4409">MTANEEKALKDAQDTAERLCVRGTIKNRMEGHKWNSLY</sequence>
<keyword evidence="1" id="KW-0378">Hydrolase</keyword>
<dbReference type="AlphaFoldDB" id="A0A381IBX8"/>
<name>A0A381IBX8_CLODI</name>
<reference evidence="1" key="1">
    <citation type="submission" date="2018-06" db="EMBL/GenBank/DDBJ databases">
        <authorList>
            <consortium name="Pathogen Informatics"/>
            <person name="Doyle S."/>
        </authorList>
    </citation>
    <scope>NUCLEOTIDE SEQUENCE</scope>
    <source>
        <strain evidence="1">NCTC13307</strain>
    </source>
</reference>
<organism evidence="1">
    <name type="scientific">Clostridioides difficile</name>
    <name type="common">Peptoclostridium difficile</name>
    <dbReference type="NCBI Taxonomy" id="1496"/>
    <lineage>
        <taxon>Bacteria</taxon>
        <taxon>Bacillati</taxon>
        <taxon>Bacillota</taxon>
        <taxon>Clostridia</taxon>
        <taxon>Peptostreptococcales</taxon>
        <taxon>Peptostreptococcaceae</taxon>
        <taxon>Clostridioides</taxon>
    </lineage>
</organism>
<protein>
    <submittedName>
        <fullName evidence="1">Amidohydrolase</fullName>
    </submittedName>
</protein>
<proteinExistence type="predicted"/>
<dbReference type="EMBL" id="UFWD01000001">
    <property type="protein sequence ID" value="SUY25284.1"/>
    <property type="molecule type" value="Genomic_DNA"/>
</dbReference>
<accession>A0A381IBX8</accession>
<evidence type="ECO:0000313" key="1">
    <source>
        <dbReference type="EMBL" id="SUY25284.1"/>
    </source>
</evidence>
<dbReference type="GO" id="GO:0016787">
    <property type="term" value="F:hydrolase activity"/>
    <property type="evidence" value="ECO:0007669"/>
    <property type="project" value="UniProtKB-KW"/>
</dbReference>
<gene>
    <name evidence="1" type="ORF">NCTC13307_02727</name>
</gene>